<dbReference type="OrthoDB" id="7584044at2"/>
<dbReference type="GO" id="GO:0003677">
    <property type="term" value="F:DNA binding"/>
    <property type="evidence" value="ECO:0007669"/>
    <property type="project" value="UniProtKB-KW"/>
</dbReference>
<dbReference type="SUPFAM" id="SSF46785">
    <property type="entry name" value="Winged helix' DNA-binding domain"/>
    <property type="match status" value="1"/>
</dbReference>
<dbReference type="SUPFAM" id="SSF51206">
    <property type="entry name" value="cAMP-binding domain-like"/>
    <property type="match status" value="1"/>
</dbReference>
<dbReference type="InterPro" id="IPR018490">
    <property type="entry name" value="cNMP-bd_dom_sf"/>
</dbReference>
<dbReference type="InterPro" id="IPR014710">
    <property type="entry name" value="RmlC-like_jellyroll"/>
</dbReference>
<dbReference type="InterPro" id="IPR036388">
    <property type="entry name" value="WH-like_DNA-bd_sf"/>
</dbReference>
<dbReference type="Gene3D" id="1.10.10.10">
    <property type="entry name" value="Winged helix-like DNA-binding domain superfamily/Winged helix DNA-binding domain"/>
    <property type="match status" value="1"/>
</dbReference>
<dbReference type="GO" id="GO:0006355">
    <property type="term" value="P:regulation of DNA-templated transcription"/>
    <property type="evidence" value="ECO:0007669"/>
    <property type="project" value="InterPro"/>
</dbReference>
<evidence type="ECO:0000256" key="1">
    <source>
        <dbReference type="ARBA" id="ARBA00023015"/>
    </source>
</evidence>
<dbReference type="InterPro" id="IPR000595">
    <property type="entry name" value="cNMP-bd_dom"/>
</dbReference>
<gene>
    <name evidence="6" type="ORF">C7455_10219</name>
</gene>
<dbReference type="SMART" id="SM00419">
    <property type="entry name" value="HTH_CRP"/>
    <property type="match status" value="1"/>
</dbReference>
<keyword evidence="3" id="KW-0804">Transcription</keyword>
<dbReference type="InterPro" id="IPR012318">
    <property type="entry name" value="HTH_CRP"/>
</dbReference>
<name>A0A316GPC4_9RHOB</name>
<evidence type="ECO:0000256" key="2">
    <source>
        <dbReference type="ARBA" id="ARBA00023125"/>
    </source>
</evidence>
<dbReference type="PROSITE" id="PS50042">
    <property type="entry name" value="CNMP_BINDING_3"/>
    <property type="match status" value="1"/>
</dbReference>
<dbReference type="Pfam" id="PF00027">
    <property type="entry name" value="cNMP_binding"/>
    <property type="match status" value="1"/>
</dbReference>
<reference evidence="6 7" key="1">
    <citation type="submission" date="2018-05" db="EMBL/GenBank/DDBJ databases">
        <title>Genomic Encyclopedia of Type Strains, Phase IV (KMG-IV): sequencing the most valuable type-strain genomes for metagenomic binning, comparative biology and taxonomic classification.</title>
        <authorList>
            <person name="Goeker M."/>
        </authorList>
    </citation>
    <scope>NUCLEOTIDE SEQUENCE [LARGE SCALE GENOMIC DNA]</scope>
    <source>
        <strain evidence="6 7">DSM 16097</strain>
    </source>
</reference>
<feature type="domain" description="HTH crp-type" evidence="5">
    <location>
        <begin position="148"/>
        <end position="222"/>
    </location>
</feature>
<dbReference type="CDD" id="cd00038">
    <property type="entry name" value="CAP_ED"/>
    <property type="match status" value="1"/>
</dbReference>
<evidence type="ECO:0000313" key="6">
    <source>
        <dbReference type="EMBL" id="PWK61334.1"/>
    </source>
</evidence>
<evidence type="ECO:0000313" key="7">
    <source>
        <dbReference type="Proteomes" id="UP000245708"/>
    </source>
</evidence>
<dbReference type="InterPro" id="IPR036390">
    <property type="entry name" value="WH_DNA-bd_sf"/>
</dbReference>
<accession>A0A316GPC4</accession>
<dbReference type="AlphaFoldDB" id="A0A316GPC4"/>
<keyword evidence="1" id="KW-0805">Transcription regulation</keyword>
<dbReference type="EMBL" id="QGGW01000002">
    <property type="protein sequence ID" value="PWK61334.1"/>
    <property type="molecule type" value="Genomic_DNA"/>
</dbReference>
<evidence type="ECO:0000256" key="3">
    <source>
        <dbReference type="ARBA" id="ARBA00023163"/>
    </source>
</evidence>
<keyword evidence="7" id="KW-1185">Reference proteome</keyword>
<dbReference type="RefSeq" id="WP_109666227.1">
    <property type="nucleotide sequence ID" value="NZ_QGGW01000002.1"/>
</dbReference>
<proteinExistence type="predicted"/>
<organism evidence="6 7">
    <name type="scientific">Roseicyclus mahoneyensis</name>
    <dbReference type="NCBI Taxonomy" id="164332"/>
    <lineage>
        <taxon>Bacteria</taxon>
        <taxon>Pseudomonadati</taxon>
        <taxon>Pseudomonadota</taxon>
        <taxon>Alphaproteobacteria</taxon>
        <taxon>Rhodobacterales</taxon>
        <taxon>Roseobacteraceae</taxon>
        <taxon>Roseicyclus</taxon>
    </lineage>
</organism>
<dbReference type="Pfam" id="PF13545">
    <property type="entry name" value="HTH_Crp_2"/>
    <property type="match status" value="1"/>
</dbReference>
<comment type="caution">
    <text evidence="6">The sequence shown here is derived from an EMBL/GenBank/DDBJ whole genome shotgun (WGS) entry which is preliminary data.</text>
</comment>
<dbReference type="Proteomes" id="UP000245708">
    <property type="component" value="Unassembled WGS sequence"/>
</dbReference>
<keyword evidence="2" id="KW-0238">DNA-binding</keyword>
<evidence type="ECO:0000259" key="4">
    <source>
        <dbReference type="PROSITE" id="PS50042"/>
    </source>
</evidence>
<feature type="domain" description="Cyclic nucleotide-binding" evidence="4">
    <location>
        <begin position="14"/>
        <end position="110"/>
    </location>
</feature>
<dbReference type="Gene3D" id="2.60.120.10">
    <property type="entry name" value="Jelly Rolls"/>
    <property type="match status" value="1"/>
</dbReference>
<protein>
    <submittedName>
        <fullName evidence="6">CRP-like cAMP-binding protein</fullName>
    </submittedName>
</protein>
<evidence type="ECO:0000259" key="5">
    <source>
        <dbReference type="PROSITE" id="PS51063"/>
    </source>
</evidence>
<sequence>MLTLQTPLASKLSAFVALSAPDLEMLARFHRRRRTFQAGHELIHEGEKNQSAFVLAEGWACSYKLLPDGERQIVDFQIPGDFLGLRSILFRTSDHSVEAVTRIEASEVLASDILDSFAHAPRLATAVLWAASRDEAMVVEHLVNLGRRPAEIRTAHFLLELGARLRLVGVGEAAGFECPLTQYHLADVLGLSAVHVNRVLRQLREDGLVTFQKGRVDFDDIPRLTRLAGFDPEYLDQPRPFLP</sequence>
<dbReference type="SMART" id="SM00100">
    <property type="entry name" value="cNMP"/>
    <property type="match status" value="1"/>
</dbReference>
<dbReference type="PROSITE" id="PS51063">
    <property type="entry name" value="HTH_CRP_2"/>
    <property type="match status" value="1"/>
</dbReference>